<protein>
    <submittedName>
        <fullName evidence="2">PiggyBac transposable element-derived protein 2</fullName>
    </submittedName>
</protein>
<proteinExistence type="predicted"/>
<sequence>MSSKRFKCLQRYLHFVDNHEKESQSDKFHKVRPLFEMVRRQCKNTEGSNHQSVDEVMVPYKGTKAGTLRQYVKNKPHKWGFKIYCRSSSSGIVHDLLLYQGTTTFCGEDLPENEKDFLLGEKVMLVLCRSIPDLASCVVFCDNLFTSYELVKKLESLIGIKSLGTVRESRCGGADLLSDKDMKKKERGHYDYKSSEDVIAIEWHDNKCVTLLSNAVGVEPEGAVKRYDKDHKCKIDIPCPSIVLAYNKWEALIFLIC</sequence>
<dbReference type="InterPro" id="IPR029526">
    <property type="entry name" value="PGBD"/>
</dbReference>
<dbReference type="Proteomes" id="UP000324222">
    <property type="component" value="Unassembled WGS sequence"/>
</dbReference>
<dbReference type="AlphaFoldDB" id="A0A5B7HR00"/>
<evidence type="ECO:0000313" key="3">
    <source>
        <dbReference type="Proteomes" id="UP000324222"/>
    </source>
</evidence>
<dbReference type="OrthoDB" id="6497536at2759"/>
<evidence type="ECO:0000259" key="1">
    <source>
        <dbReference type="Pfam" id="PF13843"/>
    </source>
</evidence>
<comment type="caution">
    <text evidence="2">The sequence shown here is derived from an EMBL/GenBank/DDBJ whole genome shotgun (WGS) entry which is preliminary data.</text>
</comment>
<gene>
    <name evidence="2" type="primary">PGBD2_7</name>
    <name evidence="2" type="ORF">E2C01_065398</name>
</gene>
<reference evidence="2 3" key="1">
    <citation type="submission" date="2019-05" db="EMBL/GenBank/DDBJ databases">
        <title>Another draft genome of Portunus trituberculatus and its Hox gene families provides insights of decapod evolution.</title>
        <authorList>
            <person name="Jeong J.-H."/>
            <person name="Song I."/>
            <person name="Kim S."/>
            <person name="Choi T."/>
            <person name="Kim D."/>
            <person name="Ryu S."/>
            <person name="Kim W."/>
        </authorList>
    </citation>
    <scope>NUCLEOTIDE SEQUENCE [LARGE SCALE GENOMIC DNA]</scope>
    <source>
        <tissue evidence="2">Muscle</tissue>
    </source>
</reference>
<dbReference type="PANTHER" id="PTHR47272">
    <property type="entry name" value="DDE_TNP_1_7 DOMAIN-CONTAINING PROTEIN"/>
    <property type="match status" value="1"/>
</dbReference>
<feature type="domain" description="PiggyBac transposable element-derived protein" evidence="1">
    <location>
        <begin position="1"/>
        <end position="248"/>
    </location>
</feature>
<evidence type="ECO:0000313" key="2">
    <source>
        <dbReference type="EMBL" id="MPC71128.1"/>
    </source>
</evidence>
<dbReference type="EMBL" id="VSRR010032340">
    <property type="protein sequence ID" value="MPC71128.1"/>
    <property type="molecule type" value="Genomic_DNA"/>
</dbReference>
<organism evidence="2 3">
    <name type="scientific">Portunus trituberculatus</name>
    <name type="common">Swimming crab</name>
    <name type="synonym">Neptunus trituberculatus</name>
    <dbReference type="NCBI Taxonomy" id="210409"/>
    <lineage>
        <taxon>Eukaryota</taxon>
        <taxon>Metazoa</taxon>
        <taxon>Ecdysozoa</taxon>
        <taxon>Arthropoda</taxon>
        <taxon>Crustacea</taxon>
        <taxon>Multicrustacea</taxon>
        <taxon>Malacostraca</taxon>
        <taxon>Eumalacostraca</taxon>
        <taxon>Eucarida</taxon>
        <taxon>Decapoda</taxon>
        <taxon>Pleocyemata</taxon>
        <taxon>Brachyura</taxon>
        <taxon>Eubrachyura</taxon>
        <taxon>Portunoidea</taxon>
        <taxon>Portunidae</taxon>
        <taxon>Portuninae</taxon>
        <taxon>Portunus</taxon>
    </lineage>
</organism>
<accession>A0A5B7HR00</accession>
<name>A0A5B7HR00_PORTR</name>
<dbReference type="Pfam" id="PF13843">
    <property type="entry name" value="DDE_Tnp_1_7"/>
    <property type="match status" value="1"/>
</dbReference>
<keyword evidence="3" id="KW-1185">Reference proteome</keyword>